<protein>
    <submittedName>
        <fullName evidence="1">Uncharacterized protein</fullName>
    </submittedName>
</protein>
<dbReference type="EMBL" id="KV450663">
    <property type="protein sequence ID" value="OAY21773.1"/>
    <property type="molecule type" value="Genomic_DNA"/>
</dbReference>
<evidence type="ECO:0000313" key="1">
    <source>
        <dbReference type="EMBL" id="OAY21773.1"/>
    </source>
</evidence>
<organism evidence="1">
    <name type="scientific">Manihot esculenta</name>
    <name type="common">Cassava</name>
    <name type="synonym">Jatropha manihot</name>
    <dbReference type="NCBI Taxonomy" id="3983"/>
    <lineage>
        <taxon>Eukaryota</taxon>
        <taxon>Viridiplantae</taxon>
        <taxon>Streptophyta</taxon>
        <taxon>Embryophyta</taxon>
        <taxon>Tracheophyta</taxon>
        <taxon>Spermatophyta</taxon>
        <taxon>Magnoliopsida</taxon>
        <taxon>eudicotyledons</taxon>
        <taxon>Gunneridae</taxon>
        <taxon>Pentapetalae</taxon>
        <taxon>rosids</taxon>
        <taxon>fabids</taxon>
        <taxon>Malpighiales</taxon>
        <taxon>Euphorbiaceae</taxon>
        <taxon>Crotonoideae</taxon>
        <taxon>Manihoteae</taxon>
        <taxon>Manihot</taxon>
    </lineage>
</organism>
<sequence length="44" mass="4991">MNPAVITQAGRSFTTTESHRPTIVHKQSLDILHDSWFNKVTVLL</sequence>
<accession>A0A199UBD3</accession>
<dbReference type="STRING" id="3983.A0A199UBD3"/>
<gene>
    <name evidence="1" type="ORF">MANES_S058300</name>
</gene>
<name>A0A199UBD3_MANES</name>
<reference evidence="1" key="1">
    <citation type="submission" date="2016-02" db="EMBL/GenBank/DDBJ databases">
        <title>WGS assembly of Manihot esculenta.</title>
        <authorList>
            <person name="Bredeson J.V."/>
            <person name="Prochnik S.E."/>
            <person name="Lyons J.B."/>
            <person name="Schmutz J."/>
            <person name="Grimwood J."/>
            <person name="Vrebalov J."/>
            <person name="Bart R.S."/>
            <person name="Amuge T."/>
            <person name="Ferguson M.E."/>
            <person name="Green R."/>
            <person name="Putnam N."/>
            <person name="Stites J."/>
            <person name="Rounsley S."/>
            <person name="Rokhsar D.S."/>
        </authorList>
    </citation>
    <scope>NUCLEOTIDE SEQUENCE [LARGE SCALE GENOMIC DNA]</scope>
    <source>
        <tissue evidence="1">Leaf</tissue>
    </source>
</reference>
<dbReference type="AlphaFoldDB" id="A0A199UBD3"/>
<proteinExistence type="predicted"/>